<evidence type="ECO:0000256" key="5">
    <source>
        <dbReference type="ARBA" id="ARBA00023136"/>
    </source>
</evidence>
<feature type="transmembrane region" description="Helical" evidence="10">
    <location>
        <begin position="7"/>
        <end position="25"/>
    </location>
</feature>
<dbReference type="AlphaFoldDB" id="A0A1Z5IXZ2"/>
<evidence type="ECO:0000256" key="7">
    <source>
        <dbReference type="ARBA" id="ARBA00035120"/>
    </source>
</evidence>
<name>A0A1Z5IXZ2_9LACO</name>
<feature type="binding site" evidence="10">
    <location>
        <position position="81"/>
    </location>
    <ligand>
        <name>Na(+)</name>
        <dbReference type="ChEBI" id="CHEBI:29101"/>
        <note>structural</note>
    </ligand>
</feature>
<evidence type="ECO:0000256" key="1">
    <source>
        <dbReference type="ARBA" id="ARBA00004651"/>
    </source>
</evidence>
<keyword evidence="2 10" id="KW-1003">Cell membrane</keyword>
<evidence type="ECO:0000313" key="12">
    <source>
        <dbReference type="Proteomes" id="UP000198414"/>
    </source>
</evidence>
<dbReference type="GO" id="GO:0062054">
    <property type="term" value="F:fluoride channel activity"/>
    <property type="evidence" value="ECO:0007669"/>
    <property type="project" value="UniProtKB-UniRule"/>
</dbReference>
<keyword evidence="6 10" id="KW-0407">Ion channel</keyword>
<accession>A0A1Z5IXZ2</accession>
<proteinExistence type="inferred from homology"/>
<dbReference type="GO" id="GO:0046872">
    <property type="term" value="F:metal ion binding"/>
    <property type="evidence" value="ECO:0007669"/>
    <property type="project" value="UniProtKB-KW"/>
</dbReference>
<protein>
    <recommendedName>
        <fullName evidence="10">Fluoride-specific ion channel FluC</fullName>
    </recommendedName>
</protein>
<evidence type="ECO:0000256" key="2">
    <source>
        <dbReference type="ARBA" id="ARBA00022475"/>
    </source>
</evidence>
<dbReference type="RefSeq" id="WP_089121520.1">
    <property type="nucleotide sequence ID" value="NZ_BCMI01000019.1"/>
</dbReference>
<comment type="caution">
    <text evidence="11">The sequence shown here is derived from an EMBL/GenBank/DDBJ whole genome shotgun (WGS) entry which is preliminary data.</text>
</comment>
<comment type="similarity">
    <text evidence="7 10">Belongs to the fluoride channel Fluc/FEX (TC 1.A.43) family.</text>
</comment>
<comment type="catalytic activity">
    <reaction evidence="8">
        <text>fluoride(in) = fluoride(out)</text>
        <dbReference type="Rhea" id="RHEA:76159"/>
        <dbReference type="ChEBI" id="CHEBI:17051"/>
    </reaction>
    <physiologicalReaction direction="left-to-right" evidence="8">
        <dbReference type="Rhea" id="RHEA:76160"/>
    </physiologicalReaction>
</comment>
<evidence type="ECO:0000256" key="10">
    <source>
        <dbReference type="HAMAP-Rule" id="MF_00454"/>
    </source>
</evidence>
<keyword evidence="10" id="KW-0915">Sodium</keyword>
<evidence type="ECO:0000256" key="6">
    <source>
        <dbReference type="ARBA" id="ARBA00023303"/>
    </source>
</evidence>
<organism evidence="11 12">
    <name type="scientific">Secundilactobacillus pentosiphilus</name>
    <dbReference type="NCBI Taxonomy" id="1714682"/>
    <lineage>
        <taxon>Bacteria</taxon>
        <taxon>Bacillati</taxon>
        <taxon>Bacillota</taxon>
        <taxon>Bacilli</taxon>
        <taxon>Lactobacillales</taxon>
        <taxon>Lactobacillaceae</taxon>
        <taxon>Secundilactobacillus</taxon>
    </lineage>
</organism>
<dbReference type="GO" id="GO:0005886">
    <property type="term" value="C:plasma membrane"/>
    <property type="evidence" value="ECO:0007669"/>
    <property type="project" value="UniProtKB-SubCell"/>
</dbReference>
<evidence type="ECO:0000256" key="9">
    <source>
        <dbReference type="ARBA" id="ARBA00049940"/>
    </source>
</evidence>
<keyword evidence="4 10" id="KW-1133">Transmembrane helix</keyword>
<comment type="function">
    <text evidence="9 10">Fluoride-specific ion channel. Important for reducing fluoride concentration in the cell, thus reducing its toxicity.</text>
</comment>
<feature type="transmembrane region" description="Helical" evidence="10">
    <location>
        <begin position="45"/>
        <end position="64"/>
    </location>
</feature>
<keyword evidence="10" id="KW-0406">Ion transport</keyword>
<keyword evidence="5 10" id="KW-0472">Membrane</keyword>
<keyword evidence="10" id="KW-0813">Transport</keyword>
<dbReference type="OrthoDB" id="9799631at2"/>
<comment type="subcellular location">
    <subcellularLocation>
        <location evidence="1 10">Cell membrane</location>
        <topology evidence="1 10">Multi-pass membrane protein</topology>
    </subcellularLocation>
</comment>
<comment type="activity regulation">
    <text evidence="10">Na(+) is not transported, but it plays an essential structural role and its presence is essential for fluoride channel function.</text>
</comment>
<keyword evidence="3 10" id="KW-0812">Transmembrane</keyword>
<dbReference type="GO" id="GO:0140114">
    <property type="term" value="P:cellular detoxification of fluoride"/>
    <property type="evidence" value="ECO:0007669"/>
    <property type="project" value="UniProtKB-UniRule"/>
</dbReference>
<dbReference type="HAMAP" id="MF_00454">
    <property type="entry name" value="FluC"/>
    <property type="match status" value="1"/>
</dbReference>
<evidence type="ECO:0000256" key="4">
    <source>
        <dbReference type="ARBA" id="ARBA00022989"/>
    </source>
</evidence>
<feature type="transmembrane region" description="Helical" evidence="10">
    <location>
        <begin position="71"/>
        <end position="92"/>
    </location>
</feature>
<sequence>MGNQLKFTDLLAVFIGGFFGGIARYEVGQLLHDGTSLLGTTTVNVVGSFLLAFITYGVVIYLAVPNWLIVGLGTGFIGAFTTFSTLVVNLLLNVPSRPAYAITIFVLNLTLGLLAAASGYAAALALGRRRKA</sequence>
<gene>
    <name evidence="11" type="primary">crcB_2</name>
    <name evidence="10" type="synonym">crcB</name>
    <name evidence="10" type="synonym">fluC</name>
    <name evidence="11" type="ORF">IWT25_01861</name>
</gene>
<evidence type="ECO:0000256" key="3">
    <source>
        <dbReference type="ARBA" id="ARBA00022692"/>
    </source>
</evidence>
<keyword evidence="10" id="KW-0479">Metal-binding</keyword>
<feature type="binding site" evidence="10">
    <location>
        <position position="78"/>
    </location>
    <ligand>
        <name>Na(+)</name>
        <dbReference type="ChEBI" id="CHEBI:29101"/>
        <note>structural</note>
    </ligand>
</feature>
<dbReference type="InterPro" id="IPR003691">
    <property type="entry name" value="FluC"/>
</dbReference>
<feature type="transmembrane region" description="Helical" evidence="10">
    <location>
        <begin position="98"/>
        <end position="126"/>
    </location>
</feature>
<reference evidence="11 12" key="1">
    <citation type="submission" date="2015-11" db="EMBL/GenBank/DDBJ databases">
        <title>Draft genome sequences of new species of the genus Lactobacillus isolated from orchardgrass silage.</title>
        <authorList>
            <person name="Tohno M."/>
            <person name="Tanizawa Y."/>
            <person name="Arita M."/>
        </authorList>
    </citation>
    <scope>NUCLEOTIDE SEQUENCE [LARGE SCALE GENOMIC DNA]</scope>
    <source>
        <strain evidence="11 12">IWT25</strain>
    </source>
</reference>
<dbReference type="Proteomes" id="UP000198414">
    <property type="component" value="Unassembled WGS sequence"/>
</dbReference>
<dbReference type="Pfam" id="PF02537">
    <property type="entry name" value="CRCB"/>
    <property type="match status" value="1"/>
</dbReference>
<evidence type="ECO:0000256" key="8">
    <source>
        <dbReference type="ARBA" id="ARBA00035585"/>
    </source>
</evidence>
<evidence type="ECO:0000313" key="11">
    <source>
        <dbReference type="EMBL" id="GAX06516.1"/>
    </source>
</evidence>
<dbReference type="EMBL" id="BCMI01000019">
    <property type="protein sequence ID" value="GAX06516.1"/>
    <property type="molecule type" value="Genomic_DNA"/>
</dbReference>